<proteinExistence type="predicted"/>
<reference evidence="1" key="1">
    <citation type="submission" date="2018-02" db="EMBL/GenBank/DDBJ databases">
        <title>Rhizophora mucronata_Transcriptome.</title>
        <authorList>
            <person name="Meera S.P."/>
            <person name="Sreeshan A."/>
            <person name="Augustine A."/>
        </authorList>
    </citation>
    <scope>NUCLEOTIDE SEQUENCE</scope>
    <source>
        <tissue evidence="1">Leaf</tissue>
    </source>
</reference>
<dbReference type="AlphaFoldDB" id="A0A2P2K1X2"/>
<sequence>MGDFAGKIDVERLVSYSDDLVAVLKDKKDVDKLTQCLEQFKVLKTSCDADSNEARSQLQGNLFLYLSRRRTFFSVSPTLVSISVSLLRGASVFSFNFSLYESIVCFIG</sequence>
<name>A0A2P2K1X2_RHIMU</name>
<dbReference type="PANTHER" id="PTHR35730">
    <property type="entry name" value="KINETOCHORE PROTEIN SPC24 HOMOLOG-RELATED"/>
    <property type="match status" value="1"/>
</dbReference>
<protein>
    <submittedName>
        <fullName evidence="1">Uncharacterized protein MANES_09G110000</fullName>
    </submittedName>
</protein>
<accession>A0A2P2K1X2</accession>
<dbReference type="InterPro" id="IPR044951">
    <property type="entry name" value="SPC24-like"/>
</dbReference>
<evidence type="ECO:0000313" key="1">
    <source>
        <dbReference type="EMBL" id="MBW99688.1"/>
    </source>
</evidence>
<dbReference type="GO" id="GO:0051983">
    <property type="term" value="P:regulation of chromosome segregation"/>
    <property type="evidence" value="ECO:0007669"/>
    <property type="project" value="InterPro"/>
</dbReference>
<dbReference type="EMBL" id="GGEC01019205">
    <property type="protein sequence ID" value="MBW99688.1"/>
    <property type="molecule type" value="Transcribed_RNA"/>
</dbReference>
<organism evidence="1">
    <name type="scientific">Rhizophora mucronata</name>
    <name type="common">Asiatic mangrove</name>
    <dbReference type="NCBI Taxonomy" id="61149"/>
    <lineage>
        <taxon>Eukaryota</taxon>
        <taxon>Viridiplantae</taxon>
        <taxon>Streptophyta</taxon>
        <taxon>Embryophyta</taxon>
        <taxon>Tracheophyta</taxon>
        <taxon>Spermatophyta</taxon>
        <taxon>Magnoliopsida</taxon>
        <taxon>eudicotyledons</taxon>
        <taxon>Gunneridae</taxon>
        <taxon>Pentapetalae</taxon>
        <taxon>rosids</taxon>
        <taxon>fabids</taxon>
        <taxon>Malpighiales</taxon>
        <taxon>Rhizophoraceae</taxon>
        <taxon>Rhizophora</taxon>
    </lineage>
</organism>
<dbReference type="PANTHER" id="PTHR35730:SF2">
    <property type="entry name" value="KINETOCHORE PROTEIN SPC24 HOMOLOG-RELATED"/>
    <property type="match status" value="1"/>
</dbReference>